<evidence type="ECO:0000313" key="2">
    <source>
        <dbReference type="EMBL" id="WAR12521.1"/>
    </source>
</evidence>
<comment type="similarity">
    <text evidence="1">Belongs to the glycosyl hydrolase 16 family.</text>
</comment>
<gene>
    <name evidence="2" type="ORF">MAR_026701</name>
</gene>
<name>A0ABY7EZF5_MYAAR</name>
<dbReference type="InterPro" id="IPR013320">
    <property type="entry name" value="ConA-like_dom_sf"/>
</dbReference>
<dbReference type="PANTHER" id="PTHR10963:SF55">
    <property type="entry name" value="GLYCOSIDE HYDROLASE FAMILY 16 PROTEIN"/>
    <property type="match status" value="1"/>
</dbReference>
<dbReference type="SUPFAM" id="SSF49899">
    <property type="entry name" value="Concanavalin A-like lectins/glucanases"/>
    <property type="match status" value="1"/>
</dbReference>
<dbReference type="PANTHER" id="PTHR10963">
    <property type="entry name" value="GLYCOSYL HYDROLASE-RELATED"/>
    <property type="match status" value="1"/>
</dbReference>
<proteinExistence type="inferred from homology"/>
<evidence type="ECO:0000256" key="1">
    <source>
        <dbReference type="ARBA" id="ARBA00006865"/>
    </source>
</evidence>
<sequence length="154" mass="17820">MSGKLKSKKTVTFGEVCVRARIPQGDWIWPASDGGHDHGRNQIGSTMHWGTDPGHNRFMLTHGDRDDHTFSSQMHTYCVDWTHEYIAISVDNHQFYLILNVAIAGTNGFFPDNWTYNSRKPWGNNSPTEYADFWRGRKDWLRSWEGDKVAMEID</sequence>
<evidence type="ECO:0000313" key="3">
    <source>
        <dbReference type="Proteomes" id="UP001164746"/>
    </source>
</evidence>
<dbReference type="Proteomes" id="UP001164746">
    <property type="component" value="Chromosome 8"/>
</dbReference>
<reference evidence="2" key="1">
    <citation type="submission" date="2022-11" db="EMBL/GenBank/DDBJ databases">
        <title>Centuries of genome instability and evolution in soft-shell clam transmissible cancer (bioRxiv).</title>
        <authorList>
            <person name="Hart S.F.M."/>
            <person name="Yonemitsu M.A."/>
            <person name="Giersch R.M."/>
            <person name="Beal B.F."/>
            <person name="Arriagada G."/>
            <person name="Davis B.W."/>
            <person name="Ostrander E.A."/>
            <person name="Goff S.P."/>
            <person name="Metzger M.J."/>
        </authorList>
    </citation>
    <scope>NUCLEOTIDE SEQUENCE</scope>
    <source>
        <strain evidence="2">MELC-2E11</strain>
        <tissue evidence="2">Siphon/mantle</tissue>
    </source>
</reference>
<feature type="non-terminal residue" evidence="2">
    <location>
        <position position="154"/>
    </location>
</feature>
<dbReference type="InterPro" id="IPR050546">
    <property type="entry name" value="Glycosyl_Hydrlase_16"/>
</dbReference>
<dbReference type="EMBL" id="CP111019">
    <property type="protein sequence ID" value="WAR12521.1"/>
    <property type="molecule type" value="Genomic_DNA"/>
</dbReference>
<protein>
    <submittedName>
        <fullName evidence="2">BGBP-like protein</fullName>
    </submittedName>
</protein>
<organism evidence="2 3">
    <name type="scientific">Mya arenaria</name>
    <name type="common">Soft-shell clam</name>
    <dbReference type="NCBI Taxonomy" id="6604"/>
    <lineage>
        <taxon>Eukaryota</taxon>
        <taxon>Metazoa</taxon>
        <taxon>Spiralia</taxon>
        <taxon>Lophotrochozoa</taxon>
        <taxon>Mollusca</taxon>
        <taxon>Bivalvia</taxon>
        <taxon>Autobranchia</taxon>
        <taxon>Heteroconchia</taxon>
        <taxon>Euheterodonta</taxon>
        <taxon>Imparidentia</taxon>
        <taxon>Neoheterodontei</taxon>
        <taxon>Myida</taxon>
        <taxon>Myoidea</taxon>
        <taxon>Myidae</taxon>
        <taxon>Mya</taxon>
    </lineage>
</organism>
<keyword evidence="3" id="KW-1185">Reference proteome</keyword>
<dbReference type="Gene3D" id="2.60.120.200">
    <property type="match status" value="1"/>
</dbReference>
<accession>A0ABY7EZF5</accession>